<dbReference type="GO" id="GO:0005829">
    <property type="term" value="C:cytosol"/>
    <property type="evidence" value="ECO:0007669"/>
    <property type="project" value="TreeGrafter"/>
</dbReference>
<dbReference type="Pfam" id="PF00117">
    <property type="entry name" value="GATase"/>
    <property type="match status" value="1"/>
</dbReference>
<name>A0A0N7KY83_9HYPH</name>
<dbReference type="RefSeq" id="WP_062229314.1">
    <property type="nucleotide sequence ID" value="NZ_BBWR01000018.1"/>
</dbReference>
<feature type="domain" description="Glutamine amidotransferase" evidence="1">
    <location>
        <begin position="37"/>
        <end position="183"/>
    </location>
</feature>
<dbReference type="Gene3D" id="3.40.50.880">
    <property type="match status" value="1"/>
</dbReference>
<dbReference type="InterPro" id="IPR029062">
    <property type="entry name" value="Class_I_gatase-like"/>
</dbReference>
<evidence type="ECO:0000259" key="1">
    <source>
        <dbReference type="Pfam" id="PF00117"/>
    </source>
</evidence>
<accession>A0A0N7KY83</accession>
<dbReference type="GO" id="GO:0016740">
    <property type="term" value="F:transferase activity"/>
    <property type="evidence" value="ECO:0007669"/>
    <property type="project" value="UniProtKB-KW"/>
</dbReference>
<proteinExistence type="predicted"/>
<dbReference type="AlphaFoldDB" id="A0A0N7KY83"/>
<dbReference type="PANTHER" id="PTHR42695">
    <property type="entry name" value="GLUTAMINE AMIDOTRANSFERASE YLR126C-RELATED"/>
    <property type="match status" value="1"/>
</dbReference>
<protein>
    <submittedName>
        <fullName evidence="2">Glutamine amidotransferase class-I</fullName>
    </submittedName>
</protein>
<evidence type="ECO:0000313" key="2">
    <source>
        <dbReference type="EMBL" id="BAT29001.1"/>
    </source>
</evidence>
<dbReference type="SUPFAM" id="SSF52317">
    <property type="entry name" value="Class I glutamine amidotransferase-like"/>
    <property type="match status" value="1"/>
</dbReference>
<dbReference type="EMBL" id="LC066377">
    <property type="protein sequence ID" value="BAT29001.1"/>
    <property type="molecule type" value="Genomic_DNA"/>
</dbReference>
<dbReference type="InterPro" id="IPR017926">
    <property type="entry name" value="GATASE"/>
</dbReference>
<keyword evidence="2" id="KW-0808">Transferase</keyword>
<organism evidence="2">
    <name type="scientific">Aureimonas frigidaquae</name>
    <dbReference type="NCBI Taxonomy" id="424757"/>
    <lineage>
        <taxon>Bacteria</taxon>
        <taxon>Pseudomonadati</taxon>
        <taxon>Pseudomonadota</taxon>
        <taxon>Alphaproteobacteria</taxon>
        <taxon>Hyphomicrobiales</taxon>
        <taxon>Aurantimonadaceae</taxon>
        <taxon>Aureimonas</taxon>
    </lineage>
</organism>
<dbReference type="PROSITE" id="PS51273">
    <property type="entry name" value="GATASE_TYPE_1"/>
    <property type="match status" value="1"/>
</dbReference>
<keyword evidence="2" id="KW-0315">Glutamine amidotransferase</keyword>
<reference evidence="2" key="1">
    <citation type="journal article" date="2015" name="Proc. Natl. Acad. Sci. U.S.A.">
        <title>Bacterial clade with the ribosomal RNA operon on a small plasmid rather than the chromosome.</title>
        <authorList>
            <person name="Anda M."/>
            <person name="Ohtsubo Y."/>
            <person name="Okubo T."/>
            <person name="Sugawara M."/>
            <person name="Nagata Y."/>
            <person name="Tsuda M."/>
            <person name="Minamisawa K."/>
            <person name="Mitsui H."/>
        </authorList>
    </citation>
    <scope>NUCLEOTIDE SEQUENCE</scope>
    <source>
        <strain evidence="2">JCM 14755</strain>
    </source>
</reference>
<dbReference type="InterPro" id="IPR044992">
    <property type="entry name" value="ChyE-like"/>
</dbReference>
<sequence>MGQASHESYASALARLVPDARIDHMPCVDVPALPTADHLSGYDAIFFAGSPIQMHDGSPQARSAAGFMRSVFDAGTPSFGSCAGLQIAVTAAGGMCGPRDKPMETAFARGIVATPQGRSHPLLDGRPVSWDAPAMHSSIVRQMPRGGTILASARHTPVEAAEIRSGNGVFWGVQYHPELTIGEIAGSLKRQSDALIEEGLAKDEATIRSYAALLDALHEDPDRADIAWRVGVDEEVLDDRQRQLELSNFLRMVSTRAGKVMPG</sequence>
<dbReference type="PANTHER" id="PTHR42695:SF5">
    <property type="entry name" value="GLUTAMINE AMIDOTRANSFERASE YLR126C-RELATED"/>
    <property type="match status" value="1"/>
</dbReference>